<evidence type="ECO:0000256" key="1">
    <source>
        <dbReference type="SAM" id="SignalP"/>
    </source>
</evidence>
<accession>A0AAW0GVY0</accession>
<feature type="chain" id="PRO_5043732206" evidence="1">
    <location>
        <begin position="23"/>
        <end position="197"/>
    </location>
</feature>
<protein>
    <submittedName>
        <fullName evidence="2">Uncharacterized protein</fullName>
    </submittedName>
</protein>
<gene>
    <name evidence="2" type="ORF">QCA50_001046</name>
</gene>
<keyword evidence="3" id="KW-1185">Reference proteome</keyword>
<comment type="caution">
    <text evidence="2">The sequence shown here is derived from an EMBL/GenBank/DDBJ whole genome shotgun (WGS) entry which is preliminary data.</text>
</comment>
<keyword evidence="1" id="KW-0732">Signal</keyword>
<reference evidence="2 3" key="1">
    <citation type="submission" date="2022-09" db="EMBL/GenBank/DDBJ databases">
        <authorList>
            <person name="Palmer J.M."/>
        </authorList>
    </citation>
    <scope>NUCLEOTIDE SEQUENCE [LARGE SCALE GENOMIC DNA]</scope>
    <source>
        <strain evidence="2 3">DSM 7382</strain>
    </source>
</reference>
<dbReference type="Proteomes" id="UP001385951">
    <property type="component" value="Unassembled WGS sequence"/>
</dbReference>
<dbReference type="EMBL" id="JASBNA010000001">
    <property type="protein sequence ID" value="KAK7696392.1"/>
    <property type="molecule type" value="Genomic_DNA"/>
</dbReference>
<organism evidence="2 3">
    <name type="scientific">Cerrena zonata</name>
    <dbReference type="NCBI Taxonomy" id="2478898"/>
    <lineage>
        <taxon>Eukaryota</taxon>
        <taxon>Fungi</taxon>
        <taxon>Dikarya</taxon>
        <taxon>Basidiomycota</taxon>
        <taxon>Agaricomycotina</taxon>
        <taxon>Agaricomycetes</taxon>
        <taxon>Polyporales</taxon>
        <taxon>Cerrenaceae</taxon>
        <taxon>Cerrena</taxon>
    </lineage>
</organism>
<evidence type="ECO:0000313" key="2">
    <source>
        <dbReference type="EMBL" id="KAK7696392.1"/>
    </source>
</evidence>
<proteinExistence type="predicted"/>
<sequence length="197" mass="20365">MMVFSLIPVILSLLIATSHVGAKAATSRLSVTKRGPGCDGLGEGALSDLSSFSLSVPGGTRTYSLVFRDSGKKVGDAIIYALAVRTGSEAIPTFSLGTGALLADGTDRIDIAIGAGEMPGFASNYGEGNHIYCAVPAGTGYALVVNSDRNGFSLCTGTAIPRRFIVYRPSGDHPDVYDVATCRPIEVNIVQSPPSPP</sequence>
<name>A0AAW0GVY0_9APHY</name>
<evidence type="ECO:0000313" key="3">
    <source>
        <dbReference type="Proteomes" id="UP001385951"/>
    </source>
</evidence>
<dbReference type="AlphaFoldDB" id="A0AAW0GVY0"/>
<feature type="signal peptide" evidence="1">
    <location>
        <begin position="1"/>
        <end position="22"/>
    </location>
</feature>